<dbReference type="InterPro" id="IPR036390">
    <property type="entry name" value="WH_DNA-bd_sf"/>
</dbReference>
<dbReference type="Pfam" id="PF12840">
    <property type="entry name" value="HTH_20"/>
    <property type="match status" value="1"/>
</dbReference>
<protein>
    <recommendedName>
        <fullName evidence="1">HTH arsR-type domain-containing protein</fullName>
    </recommendedName>
</protein>
<organism evidence="2">
    <name type="scientific">bioreactor metagenome</name>
    <dbReference type="NCBI Taxonomy" id="1076179"/>
    <lineage>
        <taxon>unclassified sequences</taxon>
        <taxon>metagenomes</taxon>
        <taxon>ecological metagenomes</taxon>
    </lineage>
</organism>
<accession>A0A644Y042</accession>
<dbReference type="Gene3D" id="1.10.10.10">
    <property type="entry name" value="Winged helix-like DNA-binding domain superfamily/Winged helix DNA-binding domain"/>
    <property type="match status" value="1"/>
</dbReference>
<sequence>MKVLQLKDDNQLQIFMHPKRQDILHLLSVEGPATAKMVSDALNMTPSSAKHHLLKLKGLGVVEEDHTQIIHGITATFYRKAEITVSFGALGQDKQKLVSDFVSHRIRDELYSKPRTHQDEDGHFAADQLSGIVHLSREQADQIYQLIRSFIDGHEQKQQGTEAYAYSMVAYRV</sequence>
<dbReference type="InterPro" id="IPR036388">
    <property type="entry name" value="WH-like_DNA-bd_sf"/>
</dbReference>
<dbReference type="InterPro" id="IPR001845">
    <property type="entry name" value="HTH_ArsR_DNA-bd_dom"/>
</dbReference>
<dbReference type="CDD" id="cd00090">
    <property type="entry name" value="HTH_ARSR"/>
    <property type="match status" value="1"/>
</dbReference>
<dbReference type="AlphaFoldDB" id="A0A644Y042"/>
<dbReference type="SUPFAM" id="SSF46785">
    <property type="entry name" value="Winged helix' DNA-binding domain"/>
    <property type="match status" value="1"/>
</dbReference>
<evidence type="ECO:0000259" key="1">
    <source>
        <dbReference type="SMART" id="SM00418"/>
    </source>
</evidence>
<dbReference type="SMART" id="SM00418">
    <property type="entry name" value="HTH_ARSR"/>
    <property type="match status" value="1"/>
</dbReference>
<evidence type="ECO:0000313" key="2">
    <source>
        <dbReference type="EMBL" id="MPM21860.1"/>
    </source>
</evidence>
<reference evidence="2" key="1">
    <citation type="submission" date="2019-08" db="EMBL/GenBank/DDBJ databases">
        <authorList>
            <person name="Kucharzyk K."/>
            <person name="Murdoch R.W."/>
            <person name="Higgins S."/>
            <person name="Loffler F."/>
        </authorList>
    </citation>
    <scope>NUCLEOTIDE SEQUENCE</scope>
</reference>
<feature type="domain" description="HTH arsR-type" evidence="1">
    <location>
        <begin position="13"/>
        <end position="83"/>
    </location>
</feature>
<dbReference type="GO" id="GO:0003700">
    <property type="term" value="F:DNA-binding transcription factor activity"/>
    <property type="evidence" value="ECO:0007669"/>
    <property type="project" value="InterPro"/>
</dbReference>
<proteinExistence type="predicted"/>
<dbReference type="EMBL" id="VSSQ01003682">
    <property type="protein sequence ID" value="MPM21860.1"/>
    <property type="molecule type" value="Genomic_DNA"/>
</dbReference>
<gene>
    <name evidence="2" type="ORF">SDC9_68310</name>
</gene>
<dbReference type="InterPro" id="IPR011991">
    <property type="entry name" value="ArsR-like_HTH"/>
</dbReference>
<name>A0A644Y042_9ZZZZ</name>
<comment type="caution">
    <text evidence="2">The sequence shown here is derived from an EMBL/GenBank/DDBJ whole genome shotgun (WGS) entry which is preliminary data.</text>
</comment>